<keyword evidence="4" id="KW-0963">Cytoplasm</keyword>
<sequence>MTAPVPADLMPDPDTLRRLRWRCRRGLLENDIFIDRFFEQHEASLTTPLVQGLLQLMDLSDNDLLDLLLARKEPEGELASSEVMQVLSLMRVKPA</sequence>
<keyword evidence="5" id="KW-0143">Chaperone</keyword>
<comment type="subcellular location">
    <subcellularLocation>
        <location evidence="1">Cytoplasm</location>
    </subcellularLocation>
</comment>
<reference evidence="6 7" key="1">
    <citation type="submission" date="2018-05" db="EMBL/GenBank/DDBJ databases">
        <title>complete genome sequence of Aquabacterium olei NBRC 110486.</title>
        <authorList>
            <person name="Tang B."/>
            <person name="Chang J."/>
            <person name="Zhang L."/>
            <person name="Yang H."/>
        </authorList>
    </citation>
    <scope>NUCLEOTIDE SEQUENCE [LARGE SCALE GENOMIC DNA]</scope>
    <source>
        <strain evidence="6 7">NBRC 110486</strain>
    </source>
</reference>
<accession>A0A2U8FWS8</accession>
<dbReference type="Pfam" id="PF03937">
    <property type="entry name" value="Sdh5"/>
    <property type="match status" value="1"/>
</dbReference>
<dbReference type="AlphaFoldDB" id="A0A2U8FWS8"/>
<dbReference type="GO" id="GO:0006105">
    <property type="term" value="P:succinate metabolic process"/>
    <property type="evidence" value="ECO:0007669"/>
    <property type="project" value="TreeGrafter"/>
</dbReference>
<evidence type="ECO:0000256" key="1">
    <source>
        <dbReference type="ARBA" id="ARBA00004496"/>
    </source>
</evidence>
<evidence type="ECO:0000256" key="5">
    <source>
        <dbReference type="ARBA" id="ARBA00023186"/>
    </source>
</evidence>
<name>A0A2U8FWS8_9BURK</name>
<evidence type="ECO:0000256" key="3">
    <source>
        <dbReference type="ARBA" id="ARBA00019418"/>
    </source>
</evidence>
<dbReference type="EMBL" id="CP029210">
    <property type="protein sequence ID" value="AWI55258.1"/>
    <property type="molecule type" value="Genomic_DNA"/>
</dbReference>
<evidence type="ECO:0000313" key="7">
    <source>
        <dbReference type="Proteomes" id="UP000244892"/>
    </source>
</evidence>
<protein>
    <recommendedName>
        <fullName evidence="3">FAD assembly factor SdhE</fullName>
    </recommendedName>
</protein>
<proteinExistence type="inferred from homology"/>
<keyword evidence="7" id="KW-1185">Reference proteome</keyword>
<evidence type="ECO:0000256" key="2">
    <source>
        <dbReference type="ARBA" id="ARBA00008571"/>
    </source>
</evidence>
<evidence type="ECO:0000256" key="4">
    <source>
        <dbReference type="ARBA" id="ARBA00022490"/>
    </source>
</evidence>
<dbReference type="Proteomes" id="UP000244892">
    <property type="component" value="Chromosome"/>
</dbReference>
<dbReference type="InterPro" id="IPR036714">
    <property type="entry name" value="SDH_sf"/>
</dbReference>
<dbReference type="Gene3D" id="1.10.150.250">
    <property type="entry name" value="Flavinator of succinate dehydrogenase"/>
    <property type="match status" value="1"/>
</dbReference>
<organism evidence="6 7">
    <name type="scientific">Aquabacterium olei</name>
    <dbReference type="NCBI Taxonomy" id="1296669"/>
    <lineage>
        <taxon>Bacteria</taxon>
        <taxon>Pseudomonadati</taxon>
        <taxon>Pseudomonadota</taxon>
        <taxon>Betaproteobacteria</taxon>
        <taxon>Burkholderiales</taxon>
        <taxon>Aquabacterium</taxon>
    </lineage>
</organism>
<gene>
    <name evidence="6" type="ORF">DEH84_12250</name>
</gene>
<dbReference type="PANTHER" id="PTHR39585">
    <property type="entry name" value="FAD ASSEMBLY FACTOR SDHE"/>
    <property type="match status" value="1"/>
</dbReference>
<dbReference type="InterPro" id="IPR005631">
    <property type="entry name" value="SDH"/>
</dbReference>
<evidence type="ECO:0000313" key="6">
    <source>
        <dbReference type="EMBL" id="AWI55258.1"/>
    </source>
</evidence>
<dbReference type="KEGG" id="aon:DEH84_12250"/>
<dbReference type="SUPFAM" id="SSF109910">
    <property type="entry name" value="YgfY-like"/>
    <property type="match status" value="1"/>
</dbReference>
<dbReference type="RefSeq" id="WP_109038373.1">
    <property type="nucleotide sequence ID" value="NZ_CP029210.1"/>
</dbReference>
<dbReference type="InterPro" id="IPR050531">
    <property type="entry name" value="SdhE_FAD_assembly_factor"/>
</dbReference>
<dbReference type="GO" id="GO:0005737">
    <property type="term" value="C:cytoplasm"/>
    <property type="evidence" value="ECO:0007669"/>
    <property type="project" value="UniProtKB-SubCell"/>
</dbReference>
<dbReference type="PANTHER" id="PTHR39585:SF1">
    <property type="entry name" value="FAD ASSEMBLY FACTOR SDHE"/>
    <property type="match status" value="1"/>
</dbReference>
<comment type="similarity">
    <text evidence="2">Belongs to the SdhE FAD assembly factor family.</text>
</comment>